<evidence type="ECO:0000259" key="10">
    <source>
        <dbReference type="PROSITE" id="PS51733"/>
    </source>
</evidence>
<dbReference type="OrthoDB" id="9787061at2"/>
<dbReference type="RefSeq" id="WP_085772806.1">
    <property type="nucleotide sequence ID" value="NZ_AP027149.1"/>
</dbReference>
<evidence type="ECO:0000313" key="11">
    <source>
        <dbReference type="EMBL" id="ARN82674.1"/>
    </source>
</evidence>
<sequence length="238" mass="26356">MPKRSQILDFKPQEPGAPVEWLREDGLVPYDRALAEMAARVEAIQSGEASERVWLLEHPPVYTAGTSAKDQDLLDARFPVFRTGRGGQFTYHGPGQRIVYLMLDLRRRSRDARAYVLAIESWLISALADLGVEAFTREGRVGVWVERPQKPRGPAGEPAEDKIAALGLRLSRWVSSHGLALNVAPDLTHFSGITPCGIREAHFGVTSLEALSAPTEMTLVDTALRRRFEEIFGPTIDA</sequence>
<dbReference type="GO" id="GO:0033819">
    <property type="term" value="F:lipoyl(octanoyl) transferase activity"/>
    <property type="evidence" value="ECO:0007669"/>
    <property type="project" value="UniProtKB-EC"/>
</dbReference>
<evidence type="ECO:0000256" key="5">
    <source>
        <dbReference type="HAMAP-Rule" id="MF_00013"/>
    </source>
</evidence>
<dbReference type="PIRSF" id="PIRSF016262">
    <property type="entry name" value="LPLase"/>
    <property type="match status" value="1"/>
</dbReference>
<dbReference type="Proteomes" id="UP000193978">
    <property type="component" value="Chromosome"/>
</dbReference>
<keyword evidence="11" id="KW-0436">Ligase</keyword>
<dbReference type="NCBIfam" id="NF010921">
    <property type="entry name" value="PRK14341.1"/>
    <property type="match status" value="1"/>
</dbReference>
<reference evidence="11 12" key="1">
    <citation type="submission" date="2017-02" db="EMBL/GenBank/DDBJ databases">
        <authorList>
            <person name="Peterson S.W."/>
        </authorList>
    </citation>
    <scope>NUCLEOTIDE SEQUENCE [LARGE SCALE GENOMIC DNA]</scope>
    <source>
        <strain evidence="11 12">S285</strain>
    </source>
</reference>
<dbReference type="EMBL" id="CP019948">
    <property type="protein sequence ID" value="ARN82674.1"/>
    <property type="molecule type" value="Genomic_DNA"/>
</dbReference>
<proteinExistence type="inferred from homology"/>
<evidence type="ECO:0000256" key="3">
    <source>
        <dbReference type="ARBA" id="ARBA00023315"/>
    </source>
</evidence>
<evidence type="ECO:0000256" key="8">
    <source>
        <dbReference type="PIRSR" id="PIRSR016262-2"/>
    </source>
</evidence>
<comment type="miscellaneous">
    <text evidence="5">In the reaction, the free carboxyl group of octanoic acid is attached via an amide linkage to the epsilon-amino group of a specific lysine residue of lipoyl domains of lipoate-dependent enzymes.</text>
</comment>
<dbReference type="PROSITE" id="PS01313">
    <property type="entry name" value="LIPB"/>
    <property type="match status" value="1"/>
</dbReference>
<comment type="function">
    <text evidence="4 5 6">Catalyzes the transfer of endogenously produced octanoic acid from octanoyl-acyl-carrier-protein onto the lipoyl domains of lipoate-dependent enzymes. Lipoyl-ACP can also act as a substrate although octanoyl-ACP is likely to be the physiological substrate.</text>
</comment>
<dbReference type="InterPro" id="IPR004143">
    <property type="entry name" value="BPL_LPL_catalytic"/>
</dbReference>
<dbReference type="InterPro" id="IPR020605">
    <property type="entry name" value="Octanoyltransferase_CS"/>
</dbReference>
<evidence type="ECO:0000313" key="12">
    <source>
        <dbReference type="Proteomes" id="UP000193978"/>
    </source>
</evidence>
<name>A0A1W6MYM0_9HYPH</name>
<dbReference type="SUPFAM" id="SSF55681">
    <property type="entry name" value="Class II aaRS and biotin synthetases"/>
    <property type="match status" value="1"/>
</dbReference>
<dbReference type="InterPro" id="IPR045864">
    <property type="entry name" value="aa-tRNA-synth_II/BPL/LPL"/>
</dbReference>
<dbReference type="CDD" id="cd16444">
    <property type="entry name" value="LipB"/>
    <property type="match status" value="1"/>
</dbReference>
<feature type="site" description="Lowers pKa of active site Cys" evidence="5 9">
    <location>
        <position position="162"/>
    </location>
</feature>
<gene>
    <name evidence="5" type="primary">lipB</name>
    <name evidence="11" type="ORF">B1812_18010</name>
</gene>
<dbReference type="Gene3D" id="3.30.930.10">
    <property type="entry name" value="Bira Bifunctional Protein, Domain 2"/>
    <property type="match status" value="1"/>
</dbReference>
<dbReference type="KEGG" id="mbry:B1812_18010"/>
<keyword evidence="3 5" id="KW-0012">Acyltransferase</keyword>
<feature type="binding site" evidence="5 8">
    <location>
        <begin position="85"/>
        <end position="92"/>
    </location>
    <ligand>
        <name>substrate</name>
    </ligand>
</feature>
<accession>A0A1W6MYM0</accession>
<dbReference type="HAMAP" id="MF_00013">
    <property type="entry name" value="LipB"/>
    <property type="match status" value="1"/>
</dbReference>
<dbReference type="Pfam" id="PF21948">
    <property type="entry name" value="LplA-B_cat"/>
    <property type="match status" value="1"/>
</dbReference>
<dbReference type="PROSITE" id="PS51733">
    <property type="entry name" value="BPL_LPL_CATALYTIC"/>
    <property type="match status" value="1"/>
</dbReference>
<dbReference type="GO" id="GO:0016874">
    <property type="term" value="F:ligase activity"/>
    <property type="evidence" value="ECO:0007669"/>
    <property type="project" value="UniProtKB-KW"/>
</dbReference>
<protein>
    <recommendedName>
        <fullName evidence="5 6">Octanoyltransferase</fullName>
        <ecNumber evidence="5 6">2.3.1.181</ecNumber>
    </recommendedName>
    <alternativeName>
        <fullName evidence="5">Lipoate-protein ligase B</fullName>
    </alternativeName>
    <alternativeName>
        <fullName evidence="5">Lipoyl/octanoyl transferase</fullName>
    </alternativeName>
    <alternativeName>
        <fullName evidence="5">Octanoyl-[acyl-carrier-protein]-protein N-octanoyltransferase</fullName>
    </alternativeName>
</protein>
<dbReference type="UniPathway" id="UPA00538">
    <property type="reaction ID" value="UER00592"/>
</dbReference>
<feature type="binding site" evidence="5 8">
    <location>
        <begin position="178"/>
        <end position="180"/>
    </location>
    <ligand>
        <name>substrate</name>
    </ligand>
</feature>
<comment type="subcellular location">
    <subcellularLocation>
        <location evidence="5">Cytoplasm</location>
    </subcellularLocation>
</comment>
<comment type="pathway">
    <text evidence="1 5 6">Protein modification; protein lipoylation via endogenous pathway; protein N(6)-(lipoyl)lysine from octanoyl-[acyl-carrier-protein]: step 1/2.</text>
</comment>
<dbReference type="EC" id="2.3.1.181" evidence="5 6"/>
<keyword evidence="2 5" id="KW-0808">Transferase</keyword>
<feature type="active site" description="Acyl-thioester intermediate" evidence="5 7">
    <location>
        <position position="196"/>
    </location>
</feature>
<dbReference type="NCBIfam" id="TIGR00214">
    <property type="entry name" value="lipB"/>
    <property type="match status" value="1"/>
</dbReference>
<feature type="binding site" evidence="5 8">
    <location>
        <begin position="165"/>
        <end position="167"/>
    </location>
    <ligand>
        <name>substrate</name>
    </ligand>
</feature>
<comment type="similarity">
    <text evidence="5 6">Belongs to the LipB family.</text>
</comment>
<keyword evidence="12" id="KW-1185">Reference proteome</keyword>
<comment type="catalytic activity">
    <reaction evidence="5 6">
        <text>octanoyl-[ACP] + L-lysyl-[protein] = N(6)-octanoyl-L-lysyl-[protein] + holo-[ACP] + H(+)</text>
        <dbReference type="Rhea" id="RHEA:17665"/>
        <dbReference type="Rhea" id="RHEA-COMP:9636"/>
        <dbReference type="Rhea" id="RHEA-COMP:9685"/>
        <dbReference type="Rhea" id="RHEA-COMP:9752"/>
        <dbReference type="Rhea" id="RHEA-COMP:9928"/>
        <dbReference type="ChEBI" id="CHEBI:15378"/>
        <dbReference type="ChEBI" id="CHEBI:29969"/>
        <dbReference type="ChEBI" id="CHEBI:64479"/>
        <dbReference type="ChEBI" id="CHEBI:78463"/>
        <dbReference type="ChEBI" id="CHEBI:78809"/>
        <dbReference type="EC" id="2.3.1.181"/>
    </reaction>
</comment>
<dbReference type="NCBIfam" id="NF010925">
    <property type="entry name" value="PRK14345.1"/>
    <property type="match status" value="1"/>
</dbReference>
<dbReference type="GO" id="GO:0005737">
    <property type="term" value="C:cytoplasm"/>
    <property type="evidence" value="ECO:0007669"/>
    <property type="project" value="UniProtKB-SubCell"/>
</dbReference>
<dbReference type="PANTHER" id="PTHR10993:SF7">
    <property type="entry name" value="LIPOYLTRANSFERASE 2, MITOCHONDRIAL-RELATED"/>
    <property type="match status" value="1"/>
</dbReference>
<evidence type="ECO:0000256" key="4">
    <source>
        <dbReference type="ARBA" id="ARBA00024732"/>
    </source>
</evidence>
<evidence type="ECO:0000256" key="2">
    <source>
        <dbReference type="ARBA" id="ARBA00022679"/>
    </source>
</evidence>
<organism evidence="11 12">
    <name type="scientific">Methylocystis bryophila</name>
    <dbReference type="NCBI Taxonomy" id="655015"/>
    <lineage>
        <taxon>Bacteria</taxon>
        <taxon>Pseudomonadati</taxon>
        <taxon>Pseudomonadota</taxon>
        <taxon>Alphaproteobacteria</taxon>
        <taxon>Hyphomicrobiales</taxon>
        <taxon>Methylocystaceae</taxon>
        <taxon>Methylocystis</taxon>
    </lineage>
</organism>
<evidence type="ECO:0000256" key="6">
    <source>
        <dbReference type="PIRNR" id="PIRNR016262"/>
    </source>
</evidence>
<dbReference type="PANTHER" id="PTHR10993">
    <property type="entry name" value="OCTANOYLTRANSFERASE"/>
    <property type="match status" value="1"/>
</dbReference>
<evidence type="ECO:0000256" key="9">
    <source>
        <dbReference type="PIRSR" id="PIRSR016262-3"/>
    </source>
</evidence>
<dbReference type="AlphaFoldDB" id="A0A1W6MYM0"/>
<dbReference type="GO" id="GO:0009249">
    <property type="term" value="P:protein lipoylation"/>
    <property type="evidence" value="ECO:0007669"/>
    <property type="project" value="InterPro"/>
</dbReference>
<dbReference type="STRING" id="655015.B1812_18010"/>
<keyword evidence="5" id="KW-0963">Cytoplasm</keyword>
<evidence type="ECO:0000256" key="7">
    <source>
        <dbReference type="PIRSR" id="PIRSR016262-1"/>
    </source>
</evidence>
<evidence type="ECO:0000256" key="1">
    <source>
        <dbReference type="ARBA" id="ARBA00004821"/>
    </source>
</evidence>
<feature type="domain" description="BPL/LPL catalytic" evidence="10">
    <location>
        <begin position="47"/>
        <end position="236"/>
    </location>
</feature>
<dbReference type="InterPro" id="IPR000544">
    <property type="entry name" value="Octanoyltransferase"/>
</dbReference>